<sequence length="77" mass="8600">MEALYPASEYYPPRDVFSFKEPNYGRLNVGFLLGGGSTLAILIVWGIWTLFKRFNVSVGCSCSISNSHNVPDIELQL</sequence>
<feature type="transmembrane region" description="Helical" evidence="1">
    <location>
        <begin position="29"/>
        <end position="51"/>
    </location>
</feature>
<keyword evidence="1" id="KW-0472">Membrane</keyword>
<evidence type="ECO:0000256" key="1">
    <source>
        <dbReference type="SAM" id="Phobius"/>
    </source>
</evidence>
<keyword evidence="1" id="KW-1133">Transmembrane helix</keyword>
<name>A0A2C9ULE1_MANES</name>
<keyword evidence="1" id="KW-0812">Transmembrane</keyword>
<protein>
    <submittedName>
        <fullName evidence="2">Uncharacterized protein</fullName>
    </submittedName>
</protein>
<dbReference type="AlphaFoldDB" id="A0A2C9ULE1"/>
<accession>A0A2C9ULE1</accession>
<proteinExistence type="predicted"/>
<organism evidence="2">
    <name type="scientific">Manihot esculenta</name>
    <name type="common">Cassava</name>
    <name type="synonym">Jatropha manihot</name>
    <dbReference type="NCBI Taxonomy" id="3983"/>
    <lineage>
        <taxon>Eukaryota</taxon>
        <taxon>Viridiplantae</taxon>
        <taxon>Streptophyta</taxon>
        <taxon>Embryophyta</taxon>
        <taxon>Tracheophyta</taxon>
        <taxon>Spermatophyta</taxon>
        <taxon>Magnoliopsida</taxon>
        <taxon>eudicotyledons</taxon>
        <taxon>Gunneridae</taxon>
        <taxon>Pentapetalae</taxon>
        <taxon>rosids</taxon>
        <taxon>fabids</taxon>
        <taxon>Malpighiales</taxon>
        <taxon>Euphorbiaceae</taxon>
        <taxon>Crotonoideae</taxon>
        <taxon>Manihoteae</taxon>
        <taxon>Manihot</taxon>
    </lineage>
</organism>
<reference evidence="2" key="1">
    <citation type="submission" date="2016-02" db="EMBL/GenBank/DDBJ databases">
        <title>WGS assembly of Manihot esculenta.</title>
        <authorList>
            <person name="Bredeson J.V."/>
            <person name="Prochnik S.E."/>
            <person name="Lyons J.B."/>
            <person name="Schmutz J."/>
            <person name="Grimwood J."/>
            <person name="Vrebalov J."/>
            <person name="Bart R.S."/>
            <person name="Amuge T."/>
            <person name="Ferguson M.E."/>
            <person name="Green R."/>
            <person name="Putnam N."/>
            <person name="Stites J."/>
            <person name="Rounsley S."/>
            <person name="Rokhsar D.S."/>
        </authorList>
    </citation>
    <scope>NUCLEOTIDE SEQUENCE [LARGE SCALE GENOMIC DNA]</scope>
    <source>
        <tissue evidence="2">Leaf</tissue>
    </source>
</reference>
<evidence type="ECO:0000313" key="2">
    <source>
        <dbReference type="EMBL" id="OAY31859.1"/>
    </source>
</evidence>
<gene>
    <name evidence="2" type="ORF">MANES_14G146600</name>
</gene>
<dbReference type="EMBL" id="CM004400">
    <property type="protein sequence ID" value="OAY31859.1"/>
    <property type="molecule type" value="Genomic_DNA"/>
</dbReference>